<keyword evidence="6" id="KW-1185">Reference proteome</keyword>
<dbReference type="EMBL" id="FNDJ01000038">
    <property type="protein sequence ID" value="SDM20347.1"/>
    <property type="molecule type" value="Genomic_DNA"/>
</dbReference>
<organism evidence="5 6">
    <name type="scientific">Nonomuraea jiangxiensis</name>
    <dbReference type="NCBI Taxonomy" id="633440"/>
    <lineage>
        <taxon>Bacteria</taxon>
        <taxon>Bacillati</taxon>
        <taxon>Actinomycetota</taxon>
        <taxon>Actinomycetes</taxon>
        <taxon>Streptosporangiales</taxon>
        <taxon>Streptosporangiaceae</taxon>
        <taxon>Nonomuraea</taxon>
    </lineage>
</organism>
<dbReference type="Gene3D" id="1.10.287.1400">
    <property type="match status" value="1"/>
</dbReference>
<dbReference type="STRING" id="633440.SAMN05421869_13825"/>
<feature type="domain" description="2-isopropylmalate synthase LeuA allosteric (dimerisation)" evidence="3">
    <location>
        <begin position="164"/>
        <end position="215"/>
    </location>
</feature>
<dbReference type="Pfam" id="PF08502">
    <property type="entry name" value="LeuA_dimer"/>
    <property type="match status" value="1"/>
</dbReference>
<dbReference type="Gene3D" id="3.20.20.70">
    <property type="entry name" value="Aldolase class I"/>
    <property type="match status" value="1"/>
</dbReference>
<dbReference type="PANTHER" id="PTHR46911">
    <property type="match status" value="1"/>
</dbReference>
<dbReference type="SUPFAM" id="SSF51569">
    <property type="entry name" value="Aldolase"/>
    <property type="match status" value="1"/>
</dbReference>
<evidence type="ECO:0000256" key="2">
    <source>
        <dbReference type="ARBA" id="ARBA00022679"/>
    </source>
</evidence>
<dbReference type="Proteomes" id="UP000199202">
    <property type="component" value="Unassembled WGS sequence"/>
</dbReference>
<evidence type="ECO:0000259" key="4">
    <source>
        <dbReference type="Pfam" id="PF22615"/>
    </source>
</evidence>
<dbReference type="InterPro" id="IPR013709">
    <property type="entry name" value="2-isopropylmalate_synth_dimer"/>
</dbReference>
<dbReference type="AlphaFoldDB" id="A0A1G9RBU9"/>
<dbReference type="InterPro" id="IPR054692">
    <property type="entry name" value="LeuA-like_post-cat"/>
</dbReference>
<dbReference type="EC" id="2.3.3.13" evidence="1"/>
<evidence type="ECO:0000313" key="5">
    <source>
        <dbReference type="EMBL" id="SDM20347.1"/>
    </source>
</evidence>
<evidence type="ECO:0000313" key="6">
    <source>
        <dbReference type="Proteomes" id="UP000199202"/>
    </source>
</evidence>
<dbReference type="Pfam" id="PF10706">
    <property type="entry name" value="Aminoglyc_resit"/>
    <property type="match status" value="1"/>
</dbReference>
<dbReference type="Gene3D" id="3.30.460.40">
    <property type="match status" value="1"/>
</dbReference>
<evidence type="ECO:0000259" key="3">
    <source>
        <dbReference type="Pfam" id="PF08502"/>
    </source>
</evidence>
<dbReference type="GO" id="GO:0003852">
    <property type="term" value="F:2-isopropylmalate synthase activity"/>
    <property type="evidence" value="ECO:0007669"/>
    <property type="project" value="UniProtKB-EC"/>
</dbReference>
<dbReference type="InterPro" id="IPR036230">
    <property type="entry name" value="LeuA_allosteric_dom_sf"/>
</dbReference>
<dbReference type="PANTHER" id="PTHR46911:SF1">
    <property type="entry name" value="2-ISOPROPYLMALATE SYNTHASE"/>
    <property type="match status" value="1"/>
</dbReference>
<dbReference type="Pfam" id="PF22615">
    <property type="entry name" value="IPMS_D2"/>
    <property type="match status" value="1"/>
</dbReference>
<dbReference type="InterPro" id="IPR019646">
    <property type="entry name" value="Aminoglyc_AdlTrfase"/>
</dbReference>
<reference evidence="5 6" key="1">
    <citation type="submission" date="2016-10" db="EMBL/GenBank/DDBJ databases">
        <authorList>
            <person name="de Groot N.N."/>
        </authorList>
    </citation>
    <scope>NUCLEOTIDE SEQUENCE [LARGE SCALE GENOMIC DNA]</scope>
    <source>
        <strain evidence="5 6">CGMCC 4.6533</strain>
    </source>
</reference>
<dbReference type="GO" id="GO:0009098">
    <property type="term" value="P:L-leucine biosynthetic process"/>
    <property type="evidence" value="ECO:0007669"/>
    <property type="project" value="InterPro"/>
</dbReference>
<keyword evidence="2" id="KW-0808">Transferase</keyword>
<feature type="domain" description="2-isopropylmalate synthase-like post-catalytic" evidence="4">
    <location>
        <begin position="115"/>
        <end position="156"/>
    </location>
</feature>
<gene>
    <name evidence="5" type="ORF">SAMN05421869_13825</name>
</gene>
<proteinExistence type="predicted"/>
<accession>A0A1G9RBU9</accession>
<protein>
    <recommendedName>
        <fullName evidence="1">2-isopropylmalate synthase</fullName>
        <ecNumber evidence="1">2.3.3.13</ecNumber>
    </recommendedName>
</protein>
<sequence length="404" mass="43411">MRGASRPAVAEEGEGLAHLRLEDVAGRRRVAAARAVRADSRAATSPSVRRSAASRAAWISTIMRTGNVDLVTLALNLYSQGVDPMLDLSDIDGIRRTVEHRNRLPVPDRHPYAGDLVYTAFSGTHQDAISKGLAHHAKRAADLGVPPEQAPWDVPYPLTAALAAAGIDVDILHYAEHALGPGQGSQAIAYVEARAGGHTRWGAALDTSVLTASVRGARRREPRARHAVRSVPRRIGRVFAAETVLHVLEVLRAAGCEVWTAGGWGIDALVGRVTREHADLDLLHRVEQEPTVIATLAAAGYAEREGVVPGRPARFVMADAHGHELDLHPLLFAADGSAIQRLDDAGGAFTYPAHAFVTGVIEGVPVPCLSVAQQVDFHRGYRPRARDLHDMARLREAFGIATHF</sequence>
<dbReference type="Gene3D" id="3.30.160.270">
    <property type="match status" value="1"/>
</dbReference>
<name>A0A1G9RBU9_9ACTN</name>
<evidence type="ECO:0000256" key="1">
    <source>
        <dbReference type="ARBA" id="ARBA00012973"/>
    </source>
</evidence>
<dbReference type="SUPFAM" id="SSF110921">
    <property type="entry name" value="2-isopropylmalate synthase LeuA, allosteric (dimerisation) domain"/>
    <property type="match status" value="1"/>
</dbReference>
<dbReference type="InterPro" id="IPR013785">
    <property type="entry name" value="Aldolase_TIM"/>
</dbReference>